<evidence type="ECO:0000313" key="2">
    <source>
        <dbReference type="EMBL" id="ESS73217.1"/>
    </source>
</evidence>
<dbReference type="Proteomes" id="UP000017842">
    <property type="component" value="Unassembled WGS sequence"/>
</dbReference>
<dbReference type="eggNOG" id="COG3492">
    <property type="taxonomic scope" value="Bacteria"/>
</dbReference>
<dbReference type="EMBL" id="AYLO01000030">
    <property type="protein sequence ID" value="ESS73217.1"/>
    <property type="molecule type" value="Genomic_DNA"/>
</dbReference>
<dbReference type="InterPro" id="IPR023163">
    <property type="entry name" value="SMc04008-like_domain"/>
</dbReference>
<evidence type="ECO:0000259" key="1">
    <source>
        <dbReference type="Pfam" id="PF06844"/>
    </source>
</evidence>
<protein>
    <recommendedName>
        <fullName evidence="1">SMc04008-like domain-containing protein</fullName>
    </recommendedName>
</protein>
<dbReference type="OrthoDB" id="9802252at2"/>
<dbReference type="STRING" id="1116472.MGMO_30c00120"/>
<dbReference type="SUPFAM" id="SSF158757">
    <property type="entry name" value="SMc04008-like"/>
    <property type="match status" value="1"/>
</dbReference>
<comment type="caution">
    <text evidence="2">The sequence shown here is derived from an EMBL/GenBank/DDBJ whole genome shotgun (WGS) entry which is preliminary data.</text>
</comment>
<dbReference type="PATRIC" id="fig|1116472.3.peg.929"/>
<keyword evidence="3" id="KW-1185">Reference proteome</keyword>
<sequence>MDENTKTQLEAATFRRLIHHLQEHTEVQNIDLMILADFCRNCLAKWYAAAAQDQDVALDYDQAREIIYGMPYKEWQAKYQGEASPEQLAALENKLKSKL</sequence>
<proteinExistence type="predicted"/>
<evidence type="ECO:0000313" key="3">
    <source>
        <dbReference type="Proteomes" id="UP000017842"/>
    </source>
</evidence>
<name>V5C429_9GAMM</name>
<dbReference type="Gene3D" id="1.10.3340.10">
    <property type="entry name" value="SMc04008-like"/>
    <property type="match status" value="1"/>
</dbReference>
<dbReference type="AlphaFoldDB" id="V5C429"/>
<dbReference type="InterPro" id="IPR036810">
    <property type="entry name" value="SMc04008-like_sf"/>
</dbReference>
<gene>
    <name evidence="2" type="ORF">MGMO_30c00120</name>
</gene>
<feature type="domain" description="SMc04008-like" evidence="1">
    <location>
        <begin position="27"/>
        <end position="92"/>
    </location>
</feature>
<reference evidence="2 3" key="1">
    <citation type="journal article" date="2013" name="Genome Announc.">
        <title>Draft Genome Sequence of the Methanotrophic Gammaproteobacterium Methyloglobulus morosus DSM 22980 Strain KoM1.</title>
        <authorList>
            <person name="Poehlein A."/>
            <person name="Deutzmann J.S."/>
            <person name="Daniel R."/>
            <person name="Simeonova D.D."/>
        </authorList>
    </citation>
    <scope>NUCLEOTIDE SEQUENCE [LARGE SCALE GENOMIC DNA]</scope>
    <source>
        <strain evidence="2 3">KoM1</strain>
    </source>
</reference>
<organism evidence="2 3">
    <name type="scientific">Methyloglobulus morosus KoM1</name>
    <dbReference type="NCBI Taxonomy" id="1116472"/>
    <lineage>
        <taxon>Bacteria</taxon>
        <taxon>Pseudomonadati</taxon>
        <taxon>Pseudomonadota</taxon>
        <taxon>Gammaproteobacteria</taxon>
        <taxon>Methylococcales</taxon>
        <taxon>Methylococcaceae</taxon>
        <taxon>Methyloglobulus</taxon>
    </lineage>
</organism>
<dbReference type="Pfam" id="PF06844">
    <property type="entry name" value="DUF1244"/>
    <property type="match status" value="1"/>
</dbReference>
<accession>V5C429</accession>
<dbReference type="RefSeq" id="WP_023493800.1">
    <property type="nucleotide sequence ID" value="NZ_AYLO01000030.1"/>
</dbReference>